<protein>
    <recommendedName>
        <fullName evidence="1">Putative zinc-finger domain-containing protein</fullName>
    </recommendedName>
</protein>
<proteinExistence type="predicted"/>
<name>A0A2U2MYE1_9GAMM</name>
<evidence type="ECO:0000313" key="2">
    <source>
        <dbReference type="EMBL" id="PWG62021.1"/>
    </source>
</evidence>
<sequence>MTGIDDEMLSAYLDGELDAGTRERVEAALADDAGLRRRLEQLRRNDDLLCAAFDEVENTPVPERLQAAARPPAAVIPLWRRVQAPALAAAAALVLGLALGRLLAPSAPEASPLAAGPVPVDSALAAALAATPSGEVARAGTLEIAPLVTFRTDDGRLCREYQAREAGEAVTVAVACSESGQWRNIALAGGAAGTSYRQASAGDGLRALIGAGDARTLNAAEEQAALDNLGHGGHD</sequence>
<dbReference type="AlphaFoldDB" id="A0A2U2MYE1"/>
<reference evidence="2 3" key="1">
    <citation type="submission" date="2018-05" db="EMBL/GenBank/DDBJ databases">
        <title>Spiribacter halobius sp. nov., a moderately halophilic bacterium isolated from marine solar saltern.</title>
        <authorList>
            <person name="Zheng W.-S."/>
            <person name="Lu D.-C."/>
            <person name="Du Z.-J."/>
        </authorList>
    </citation>
    <scope>NUCLEOTIDE SEQUENCE [LARGE SCALE GENOMIC DNA]</scope>
    <source>
        <strain evidence="2 3">E85</strain>
    </source>
</reference>
<dbReference type="Proteomes" id="UP000245474">
    <property type="component" value="Unassembled WGS sequence"/>
</dbReference>
<comment type="caution">
    <text evidence="2">The sequence shown here is derived from an EMBL/GenBank/DDBJ whole genome shotgun (WGS) entry which is preliminary data.</text>
</comment>
<keyword evidence="3" id="KW-1185">Reference proteome</keyword>
<evidence type="ECO:0000259" key="1">
    <source>
        <dbReference type="Pfam" id="PF13490"/>
    </source>
</evidence>
<dbReference type="RefSeq" id="WP_109679377.1">
    <property type="nucleotide sequence ID" value="NZ_CP086615.1"/>
</dbReference>
<dbReference type="InterPro" id="IPR027383">
    <property type="entry name" value="Znf_put"/>
</dbReference>
<dbReference type="Pfam" id="PF13490">
    <property type="entry name" value="zf-HC2"/>
    <property type="match status" value="1"/>
</dbReference>
<accession>A0A2U2MYE1</accession>
<dbReference type="EMBL" id="QFFI01000023">
    <property type="protein sequence ID" value="PWG62021.1"/>
    <property type="molecule type" value="Genomic_DNA"/>
</dbReference>
<dbReference type="OrthoDB" id="6170015at2"/>
<evidence type="ECO:0000313" key="3">
    <source>
        <dbReference type="Proteomes" id="UP000245474"/>
    </source>
</evidence>
<gene>
    <name evidence="2" type="ORF">DEM34_13630</name>
</gene>
<feature type="domain" description="Putative zinc-finger" evidence="1">
    <location>
        <begin position="7"/>
        <end position="30"/>
    </location>
</feature>
<organism evidence="2 3">
    <name type="scientific">Sediminicurvatus halobius</name>
    <dbReference type="NCBI Taxonomy" id="2182432"/>
    <lineage>
        <taxon>Bacteria</taxon>
        <taxon>Pseudomonadati</taxon>
        <taxon>Pseudomonadota</taxon>
        <taxon>Gammaproteobacteria</taxon>
        <taxon>Chromatiales</taxon>
        <taxon>Ectothiorhodospiraceae</taxon>
        <taxon>Sediminicurvatus</taxon>
    </lineage>
</organism>